<dbReference type="GO" id="GO:0006281">
    <property type="term" value="P:DNA repair"/>
    <property type="evidence" value="ECO:0007669"/>
    <property type="project" value="TreeGrafter"/>
</dbReference>
<protein>
    <submittedName>
        <fullName evidence="1">Uncharacterized protein</fullName>
    </submittedName>
</protein>
<dbReference type="GO" id="GO:0046403">
    <property type="term" value="F:polynucleotide 3'-phosphatase activity"/>
    <property type="evidence" value="ECO:0007669"/>
    <property type="project" value="TreeGrafter"/>
</dbReference>
<dbReference type="GO" id="GO:0046404">
    <property type="term" value="F:ATP-dependent polydeoxyribonucleotide 5'-hydroxyl-kinase activity"/>
    <property type="evidence" value="ECO:0007669"/>
    <property type="project" value="TreeGrafter"/>
</dbReference>
<accession>A0A8I3AE51</accession>
<proteinExistence type="predicted"/>
<dbReference type="EMBL" id="JAGFBS010000005">
    <property type="protein sequence ID" value="KAG6379100.1"/>
    <property type="molecule type" value="Genomic_DNA"/>
</dbReference>
<sequence length="195" mass="21857">MTGFDVGVVCSQATDLLCPPTADIVPASSMPELVLLAGFPCLGKSSFYCRHFAPAGYVHVNQDTLGTRPKCLKAAEEALKAGKSCVIDNTNRDATTRKLYIDLAKKVGVTARCFLFEGSMDLAWHNNLYRAYNQPPSSETRRDLIPYLAFISFRDNYEEPKTSEGFSDVIKLNWVFEGDEEARQRWSMWLQIDGK</sequence>
<dbReference type="AlphaFoldDB" id="A0A8I3AE51"/>
<reference evidence="1" key="1">
    <citation type="submission" date="2021-03" db="EMBL/GenBank/DDBJ databases">
        <title>Evolutionary innovations through gain and loss of genes in the ectomycorrhizal Boletales.</title>
        <authorList>
            <person name="Wu G."/>
            <person name="Miyauchi S."/>
            <person name="Morin E."/>
            <person name="Yang Z.-L."/>
            <person name="Xu J."/>
            <person name="Martin F.M."/>
        </authorList>
    </citation>
    <scope>NUCLEOTIDE SEQUENCE</scope>
    <source>
        <strain evidence="1">BR01</strain>
    </source>
</reference>
<evidence type="ECO:0000313" key="2">
    <source>
        <dbReference type="Proteomes" id="UP000683000"/>
    </source>
</evidence>
<dbReference type="Gene3D" id="3.40.50.300">
    <property type="entry name" value="P-loop containing nucleotide triphosphate hydrolases"/>
    <property type="match status" value="1"/>
</dbReference>
<dbReference type="PANTHER" id="PTHR12083:SF9">
    <property type="entry name" value="BIFUNCTIONAL POLYNUCLEOTIDE PHOSPHATASE_KINASE"/>
    <property type="match status" value="1"/>
</dbReference>
<evidence type="ECO:0000313" key="1">
    <source>
        <dbReference type="EMBL" id="KAG6379100.1"/>
    </source>
</evidence>
<dbReference type="SUPFAM" id="SSF52540">
    <property type="entry name" value="P-loop containing nucleoside triphosphate hydrolases"/>
    <property type="match status" value="1"/>
</dbReference>
<dbReference type="Proteomes" id="UP000683000">
    <property type="component" value="Unassembled WGS sequence"/>
</dbReference>
<dbReference type="PANTHER" id="PTHR12083">
    <property type="entry name" value="BIFUNCTIONAL POLYNUCLEOTIDE PHOSPHATASE/KINASE"/>
    <property type="match status" value="1"/>
</dbReference>
<organism evidence="1 2">
    <name type="scientific">Boletus reticuloceps</name>
    <dbReference type="NCBI Taxonomy" id="495285"/>
    <lineage>
        <taxon>Eukaryota</taxon>
        <taxon>Fungi</taxon>
        <taxon>Dikarya</taxon>
        <taxon>Basidiomycota</taxon>
        <taxon>Agaricomycotina</taxon>
        <taxon>Agaricomycetes</taxon>
        <taxon>Agaricomycetidae</taxon>
        <taxon>Boletales</taxon>
        <taxon>Boletineae</taxon>
        <taxon>Boletaceae</taxon>
        <taxon>Boletoideae</taxon>
        <taxon>Boletus</taxon>
    </lineage>
</organism>
<comment type="caution">
    <text evidence="1">The sequence shown here is derived from an EMBL/GenBank/DDBJ whole genome shotgun (WGS) entry which is preliminary data.</text>
</comment>
<dbReference type="FunFam" id="3.40.50.300:FF:000737">
    <property type="entry name" value="Bifunctional polynucleotide phosphatase/kinase"/>
    <property type="match status" value="1"/>
</dbReference>
<keyword evidence="2" id="KW-1185">Reference proteome</keyword>
<dbReference type="OrthoDB" id="19045at2759"/>
<gene>
    <name evidence="1" type="ORF">JVT61DRAFT_11536</name>
</gene>
<dbReference type="Pfam" id="PF13671">
    <property type="entry name" value="AAA_33"/>
    <property type="match status" value="1"/>
</dbReference>
<name>A0A8I3AE51_9AGAM</name>
<dbReference type="InterPro" id="IPR027417">
    <property type="entry name" value="P-loop_NTPase"/>
</dbReference>
<dbReference type="GO" id="GO:0003690">
    <property type="term" value="F:double-stranded DNA binding"/>
    <property type="evidence" value="ECO:0007669"/>
    <property type="project" value="TreeGrafter"/>
</dbReference>